<feature type="compositionally biased region" description="Basic residues" evidence="2">
    <location>
        <begin position="128"/>
        <end position="139"/>
    </location>
</feature>
<dbReference type="Proteomes" id="UP000236291">
    <property type="component" value="Unassembled WGS sequence"/>
</dbReference>
<dbReference type="GO" id="GO:0000028">
    <property type="term" value="P:ribosomal small subunit assembly"/>
    <property type="evidence" value="ECO:0007669"/>
    <property type="project" value="TreeGrafter"/>
</dbReference>
<dbReference type="Gene3D" id="6.10.250.1770">
    <property type="match status" value="1"/>
</dbReference>
<dbReference type="EMBL" id="ASHM01004180">
    <property type="protein sequence ID" value="PNY10932.1"/>
    <property type="molecule type" value="Genomic_DNA"/>
</dbReference>
<dbReference type="InterPro" id="IPR040446">
    <property type="entry name" value="RRP7"/>
</dbReference>
<evidence type="ECO:0000313" key="4">
    <source>
        <dbReference type="EMBL" id="PNY10932.1"/>
    </source>
</evidence>
<feature type="compositionally biased region" description="Basic and acidic residues" evidence="2">
    <location>
        <begin position="206"/>
        <end position="224"/>
    </location>
</feature>
<accession>A0A2K3P6M2</accession>
<sequence>MKKKRNMEQNADVETHVTVNNDVDHGMQLVKGKKVKVATSRKRKNKDKNLVGIQKPEDVEVDLEEQNVVSVDHEMQFTKGEKVKVSTSQKRKNKDKNLVGRQRPEDVEVDLEEQNVDHGMQVTEAKKVKVSTSRKRKNKDRNVVGKQRPVDVEVDLEEQNVDHGMQLIKGKKLKVTPNRKRKNKDKNLVQRAENEEVDLEEQNDGVVEHCDSKEEEIKDSKKLGDSNIEAAIKPCRSKEAKKKRRKEVTKSPENKEQNDEDDIHVISSGDDDCSNGMKKWIMEYHQSRPGLEVLQNQIDEFITTYEEKLEESVGAKFGVRMWRKIQFVFIDYRDELERKAKEALAAEGGWTVVVQKKGRKKTTDSESGIAVGSVAQAAAENNLAKKKPKEVGLDFYRFQKREAQRNGRIVRKDPSLIPGGNNFWPSFTYFAAELWIIGSPFPWEREELMELQSKFQEDKKRLQQLRAARKFRPY</sequence>
<proteinExistence type="inferred from homology"/>
<feature type="compositionally biased region" description="Basic and acidic residues" evidence="2">
    <location>
        <begin position="248"/>
        <end position="257"/>
    </location>
</feature>
<evidence type="ECO:0000256" key="1">
    <source>
        <dbReference type="ARBA" id="ARBA00006110"/>
    </source>
</evidence>
<evidence type="ECO:0000259" key="3">
    <source>
        <dbReference type="Pfam" id="PF12923"/>
    </source>
</evidence>
<feature type="domain" description="Ribosomal RNA-processing protein 7 C-terminal" evidence="3">
    <location>
        <begin position="445"/>
        <end position="474"/>
    </location>
</feature>
<feature type="region of interest" description="Disordered" evidence="2">
    <location>
        <begin position="78"/>
        <end position="107"/>
    </location>
</feature>
<protein>
    <submittedName>
        <fullName evidence="4">Ribosomal RNA-processing protein</fullName>
    </submittedName>
</protein>
<comment type="caution">
    <text evidence="4">The sequence shown here is derived from an EMBL/GenBank/DDBJ whole genome shotgun (WGS) entry which is preliminary data.</text>
</comment>
<feature type="domain" description="Ribosomal RNA-processing protein 7 C-terminal" evidence="3">
    <location>
        <begin position="335"/>
        <end position="406"/>
    </location>
</feature>
<dbReference type="STRING" id="57577.A0A2K3P6M2"/>
<dbReference type="Pfam" id="PF12923">
    <property type="entry name" value="RRP7"/>
    <property type="match status" value="2"/>
</dbReference>
<dbReference type="GO" id="GO:0034456">
    <property type="term" value="C:UTP-C complex"/>
    <property type="evidence" value="ECO:0007669"/>
    <property type="project" value="TreeGrafter"/>
</dbReference>
<organism evidence="4 5">
    <name type="scientific">Trifolium pratense</name>
    <name type="common">Red clover</name>
    <dbReference type="NCBI Taxonomy" id="57577"/>
    <lineage>
        <taxon>Eukaryota</taxon>
        <taxon>Viridiplantae</taxon>
        <taxon>Streptophyta</taxon>
        <taxon>Embryophyta</taxon>
        <taxon>Tracheophyta</taxon>
        <taxon>Spermatophyta</taxon>
        <taxon>Magnoliopsida</taxon>
        <taxon>eudicotyledons</taxon>
        <taxon>Gunneridae</taxon>
        <taxon>Pentapetalae</taxon>
        <taxon>rosids</taxon>
        <taxon>fabids</taxon>
        <taxon>Fabales</taxon>
        <taxon>Fabaceae</taxon>
        <taxon>Papilionoideae</taxon>
        <taxon>50 kb inversion clade</taxon>
        <taxon>NPAAA clade</taxon>
        <taxon>Hologalegina</taxon>
        <taxon>IRL clade</taxon>
        <taxon>Trifolieae</taxon>
        <taxon>Trifolium</taxon>
    </lineage>
</organism>
<gene>
    <name evidence="4" type="ORF">L195_g007526</name>
</gene>
<reference evidence="4 5" key="2">
    <citation type="journal article" date="2017" name="Front. Plant Sci.">
        <title>Gene Classification and Mining of Molecular Markers Useful in Red Clover (Trifolium pratense) Breeding.</title>
        <authorList>
            <person name="Istvanek J."/>
            <person name="Dluhosova J."/>
            <person name="Dluhos P."/>
            <person name="Patkova L."/>
            <person name="Nedelnik J."/>
            <person name="Repkova J."/>
        </authorList>
    </citation>
    <scope>NUCLEOTIDE SEQUENCE [LARGE SCALE GENOMIC DNA]</scope>
    <source>
        <strain evidence="5">cv. Tatra</strain>
        <tissue evidence="4">Young leaves</tissue>
    </source>
</reference>
<evidence type="ECO:0000313" key="5">
    <source>
        <dbReference type="Proteomes" id="UP000236291"/>
    </source>
</evidence>
<dbReference type="PANTHER" id="PTHR13191">
    <property type="entry name" value="RIBOSOMAL RNA PROCESSING PROTEIN 7-RELATED"/>
    <property type="match status" value="1"/>
</dbReference>
<feature type="region of interest" description="Disordered" evidence="2">
    <location>
        <begin position="1"/>
        <end position="26"/>
    </location>
</feature>
<evidence type="ECO:0000256" key="2">
    <source>
        <dbReference type="SAM" id="MobiDB-lite"/>
    </source>
</evidence>
<dbReference type="GO" id="GO:0032545">
    <property type="term" value="C:CURI complex"/>
    <property type="evidence" value="ECO:0007669"/>
    <property type="project" value="TreeGrafter"/>
</dbReference>
<feature type="compositionally biased region" description="Basic residues" evidence="2">
    <location>
        <begin position="169"/>
        <end position="184"/>
    </location>
</feature>
<feature type="compositionally biased region" description="Basic and acidic residues" evidence="2">
    <location>
        <begin position="185"/>
        <end position="194"/>
    </location>
</feature>
<reference evidence="4 5" key="1">
    <citation type="journal article" date="2014" name="Am. J. Bot.">
        <title>Genome assembly and annotation for red clover (Trifolium pratense; Fabaceae).</title>
        <authorList>
            <person name="Istvanek J."/>
            <person name="Jaros M."/>
            <person name="Krenek A."/>
            <person name="Repkova J."/>
        </authorList>
    </citation>
    <scope>NUCLEOTIDE SEQUENCE [LARGE SCALE GENOMIC DNA]</scope>
    <source>
        <strain evidence="5">cv. Tatra</strain>
        <tissue evidence="4">Young leaves</tissue>
    </source>
</reference>
<dbReference type="AlphaFoldDB" id="A0A2K3P6M2"/>
<feature type="region of interest" description="Disordered" evidence="2">
    <location>
        <begin position="126"/>
        <end position="148"/>
    </location>
</feature>
<feature type="region of interest" description="Disordered" evidence="2">
    <location>
        <begin position="168"/>
        <end position="267"/>
    </location>
</feature>
<feature type="compositionally biased region" description="Basic and acidic residues" evidence="2">
    <location>
        <begin position="95"/>
        <end position="106"/>
    </location>
</feature>
<comment type="similarity">
    <text evidence="1">Belongs to the RRP7 family.</text>
</comment>
<dbReference type="InterPro" id="IPR024326">
    <property type="entry name" value="RRP7_C"/>
</dbReference>
<dbReference type="GO" id="GO:0006364">
    <property type="term" value="P:rRNA processing"/>
    <property type="evidence" value="ECO:0007669"/>
    <property type="project" value="TreeGrafter"/>
</dbReference>
<dbReference type="PANTHER" id="PTHR13191:SF0">
    <property type="entry name" value="RIBOSOMAL RNA-PROCESSING PROTEIN 7 HOMOLOG A-RELATED"/>
    <property type="match status" value="1"/>
</dbReference>
<name>A0A2K3P6M2_TRIPR</name>